<evidence type="ECO:0000313" key="9">
    <source>
        <dbReference type="Proteomes" id="UP000189114"/>
    </source>
</evidence>
<evidence type="ECO:0000256" key="6">
    <source>
        <dbReference type="SAM" id="Phobius"/>
    </source>
</evidence>
<comment type="subcellular location">
    <subcellularLocation>
        <location evidence="1">Cell membrane</location>
        <topology evidence="1">Multi-pass membrane protein</topology>
    </subcellularLocation>
</comment>
<evidence type="ECO:0000256" key="5">
    <source>
        <dbReference type="ARBA" id="ARBA00023136"/>
    </source>
</evidence>
<dbReference type="EMBL" id="MLAE01000036">
    <property type="protein sequence ID" value="OOF77654.1"/>
    <property type="molecule type" value="Genomic_DNA"/>
</dbReference>
<keyword evidence="4 6" id="KW-1133">Transmembrane helix</keyword>
<protein>
    <submittedName>
        <fullName evidence="8">Chain-length determining protein</fullName>
    </submittedName>
</protein>
<evidence type="ECO:0000259" key="7">
    <source>
        <dbReference type="Pfam" id="PF02706"/>
    </source>
</evidence>
<comment type="caution">
    <text evidence="8">The sequence shown here is derived from an EMBL/GenBank/DDBJ whole genome shotgun (WGS) entry which is preliminary data.</text>
</comment>
<feature type="transmembrane region" description="Helical" evidence="6">
    <location>
        <begin position="27"/>
        <end position="46"/>
    </location>
</feature>
<feature type="domain" description="Polysaccharide chain length determinant N-terminal" evidence="7">
    <location>
        <begin position="11"/>
        <end position="111"/>
    </location>
</feature>
<organism evidence="8 9">
    <name type="scientific">Rodentibacter caecimuris</name>
    <dbReference type="NCBI Taxonomy" id="1796644"/>
    <lineage>
        <taxon>Bacteria</taxon>
        <taxon>Pseudomonadati</taxon>
        <taxon>Pseudomonadota</taxon>
        <taxon>Gammaproteobacteria</taxon>
        <taxon>Pasteurellales</taxon>
        <taxon>Pasteurellaceae</taxon>
        <taxon>Rodentibacter</taxon>
    </lineage>
</organism>
<evidence type="ECO:0000256" key="1">
    <source>
        <dbReference type="ARBA" id="ARBA00004651"/>
    </source>
</evidence>
<dbReference type="GO" id="GO:0004713">
    <property type="term" value="F:protein tyrosine kinase activity"/>
    <property type="evidence" value="ECO:0007669"/>
    <property type="project" value="TreeGrafter"/>
</dbReference>
<gene>
    <name evidence="8" type="ORF">BKG96_07935</name>
</gene>
<dbReference type="AlphaFoldDB" id="A0A1V3KJ55"/>
<dbReference type="Pfam" id="PF02706">
    <property type="entry name" value="Wzz"/>
    <property type="match status" value="1"/>
</dbReference>
<dbReference type="RefSeq" id="WP_077587041.1">
    <property type="nucleotide sequence ID" value="NZ_MLAE01000036.1"/>
</dbReference>
<evidence type="ECO:0000256" key="2">
    <source>
        <dbReference type="ARBA" id="ARBA00022475"/>
    </source>
</evidence>
<dbReference type="InterPro" id="IPR003856">
    <property type="entry name" value="LPS_length_determ_N"/>
</dbReference>
<evidence type="ECO:0000313" key="8">
    <source>
        <dbReference type="EMBL" id="OOF77654.1"/>
    </source>
</evidence>
<evidence type="ECO:0000256" key="3">
    <source>
        <dbReference type="ARBA" id="ARBA00022692"/>
    </source>
</evidence>
<reference evidence="9" key="1">
    <citation type="submission" date="2016-10" db="EMBL/GenBank/DDBJ databases">
        <title>Rodentibacter gen. nov. and new species.</title>
        <authorList>
            <person name="Christensen H."/>
        </authorList>
    </citation>
    <scope>NUCLEOTIDE SEQUENCE [LARGE SCALE GENOMIC DNA]</scope>
    <source>
        <strain evidence="9">Ppn152</strain>
    </source>
</reference>
<proteinExistence type="predicted"/>
<evidence type="ECO:0000256" key="4">
    <source>
        <dbReference type="ARBA" id="ARBA00022989"/>
    </source>
</evidence>
<keyword evidence="2" id="KW-1003">Cell membrane</keyword>
<dbReference type="PANTHER" id="PTHR32309:SF13">
    <property type="entry name" value="FERRIC ENTEROBACTIN TRANSPORT PROTEIN FEPE"/>
    <property type="match status" value="1"/>
</dbReference>
<dbReference type="Gene3D" id="3.30.1890.10">
    <property type="entry name" value="FepE-like"/>
    <property type="match status" value="1"/>
</dbReference>
<dbReference type="PANTHER" id="PTHR32309">
    <property type="entry name" value="TYROSINE-PROTEIN KINASE"/>
    <property type="match status" value="1"/>
</dbReference>
<accession>A0A1V3KJ55</accession>
<sequence>MNSTSVTNNNDEIDLIELIKVLWNKKIWILLSAFICTLIAGVYAFTAKEQWTSSAIVVAPRSTDLGGLLPVRAEYARIIGDGEFSAQKLSGSLYGQFKLFLLSNDLKRQFLEQSEWVKKYTKDMTDEQRHTYIENTIAENLIVHEVASKKKDLTGLDEIGLKITFSAETPKGAQTVLNDYIDFMNQYVVELTVKEFNLSFRLRLDNLNFTKTQIESSLKEVKTVQVENLTNVLDLAKKVGITDFSKGNINSLSVPEYMLGERRLNISDSKLADGTYLFMLGEKYLQAQLDIVKNTPIVYSTDYYSTDRQLSQLNALAPQLVDKFDAKAYYYLNSPDYPVVKDKPKKVLILVIGLIIGLILSTLVILFGSMIQNSRKEQ</sequence>
<dbReference type="Proteomes" id="UP000189114">
    <property type="component" value="Unassembled WGS sequence"/>
</dbReference>
<keyword evidence="5 6" id="KW-0472">Membrane</keyword>
<name>A0A1V3KJ55_9PAST</name>
<dbReference type="GO" id="GO:0005886">
    <property type="term" value="C:plasma membrane"/>
    <property type="evidence" value="ECO:0007669"/>
    <property type="project" value="UniProtKB-SubCell"/>
</dbReference>
<dbReference type="InterPro" id="IPR050445">
    <property type="entry name" value="Bact_polysacc_biosynth/exp"/>
</dbReference>
<feature type="transmembrane region" description="Helical" evidence="6">
    <location>
        <begin position="347"/>
        <end position="371"/>
    </location>
</feature>
<keyword evidence="3 6" id="KW-0812">Transmembrane</keyword>
<dbReference type="SUPFAM" id="SSF160355">
    <property type="entry name" value="Bacterial polysaccharide co-polymerase-like"/>
    <property type="match status" value="1"/>
</dbReference>